<feature type="compositionally biased region" description="Basic residues" evidence="1">
    <location>
        <begin position="9"/>
        <end position="20"/>
    </location>
</feature>
<feature type="region of interest" description="Disordered" evidence="1">
    <location>
        <begin position="1"/>
        <end position="25"/>
    </location>
</feature>
<protein>
    <submittedName>
        <fullName evidence="2">Uncharacterized protein</fullName>
    </submittedName>
</protein>
<evidence type="ECO:0000313" key="3">
    <source>
        <dbReference type="Proteomes" id="UP000225997"/>
    </source>
</evidence>
<organism evidence="2 3">
    <name type="scientific">Bacillus toyonensis</name>
    <dbReference type="NCBI Taxonomy" id="155322"/>
    <lineage>
        <taxon>Bacteria</taxon>
        <taxon>Bacillati</taxon>
        <taxon>Bacillota</taxon>
        <taxon>Bacilli</taxon>
        <taxon>Bacillales</taxon>
        <taxon>Bacillaceae</taxon>
        <taxon>Bacillus</taxon>
        <taxon>Bacillus cereus group</taxon>
    </lineage>
</organism>
<dbReference type="Proteomes" id="UP000225997">
    <property type="component" value="Unassembled WGS sequence"/>
</dbReference>
<dbReference type="AlphaFoldDB" id="A0A2B5WTJ2"/>
<dbReference type="RefSeq" id="WP_100064444.1">
    <property type="nucleotide sequence ID" value="NZ_NUSQ01000217.1"/>
</dbReference>
<name>A0A2B5WTJ2_9BACI</name>
<sequence length="365" mass="43153">MKNSDTKKQSKRQGSIKHPTRSPQQWDDLCNNAVILREQGMSYNQLAQKLGCNASSLHTELKKRGLHKQFRSREDIRREKWDDLCQKAVPLQEKGMAYPEIAKHLSCHVTNLRQELKKRGLWKGFSADQLRMQRAEKGKQRWDTLCKQAVILHEQGMSYTAIGRKLGCPRAKLEVELKKRELWNGISIEQRKEIARKRWDTLCEQATAIRSKQKISYKQIAKQLGCSDSVLVDELMKRKMWQGESTERIQKKWDEFCKQAVVLREQGMSYKHIAKQLGYNETTLIRKMKKRGLWQGFSREQIKENARKRWDNLCEQAVVLRREQRLSYWKISLQLGCDSTMLGKELKKRGLYRKFHKDIKQDDYI</sequence>
<reference evidence="2 3" key="1">
    <citation type="submission" date="2017-09" db="EMBL/GenBank/DDBJ databases">
        <title>Large-scale bioinformatics analysis of Bacillus genomes uncovers conserved roles of natural products in bacterial physiology.</title>
        <authorList>
            <consortium name="Agbiome Team Llc"/>
            <person name="Bleich R.M."/>
            <person name="Grubbs K.J."/>
            <person name="Santa Maria K.C."/>
            <person name="Allen S.E."/>
            <person name="Farag S."/>
            <person name="Shank E.A."/>
            <person name="Bowers A."/>
        </authorList>
    </citation>
    <scope>NUCLEOTIDE SEQUENCE [LARGE SCALE GENOMIC DNA]</scope>
    <source>
        <strain evidence="2 3">AFS044250</strain>
    </source>
</reference>
<dbReference type="EMBL" id="NUSQ01000217">
    <property type="protein sequence ID" value="PHD57833.1"/>
    <property type="molecule type" value="Genomic_DNA"/>
</dbReference>
<comment type="caution">
    <text evidence="2">The sequence shown here is derived from an EMBL/GenBank/DDBJ whole genome shotgun (WGS) entry which is preliminary data.</text>
</comment>
<gene>
    <name evidence="2" type="ORF">COF40_29115</name>
</gene>
<evidence type="ECO:0000256" key="1">
    <source>
        <dbReference type="SAM" id="MobiDB-lite"/>
    </source>
</evidence>
<dbReference type="Gene3D" id="1.10.10.60">
    <property type="entry name" value="Homeodomain-like"/>
    <property type="match status" value="1"/>
</dbReference>
<accession>A0A2B5WTJ2</accession>
<proteinExistence type="predicted"/>
<evidence type="ECO:0000313" key="2">
    <source>
        <dbReference type="EMBL" id="PHD57833.1"/>
    </source>
</evidence>